<name>A0A2S4HIQ8_9GAMM</name>
<reference evidence="2" key="1">
    <citation type="submission" date="2018-01" db="EMBL/GenBank/DDBJ databases">
        <authorList>
            <person name="Yu X.-D."/>
        </authorList>
    </citation>
    <scope>NUCLEOTIDE SEQUENCE</scope>
    <source>
        <strain evidence="2">ZX-21</strain>
    </source>
</reference>
<evidence type="ECO:0000313" key="3">
    <source>
        <dbReference type="Proteomes" id="UP000237222"/>
    </source>
</evidence>
<evidence type="ECO:0008006" key="4">
    <source>
        <dbReference type="Google" id="ProtNLM"/>
    </source>
</evidence>
<dbReference type="OrthoDB" id="7172943at2"/>
<dbReference type="AlphaFoldDB" id="A0A2S4HIQ8"/>
<dbReference type="PROSITE" id="PS51257">
    <property type="entry name" value="PROKAR_LIPOPROTEIN"/>
    <property type="match status" value="1"/>
</dbReference>
<protein>
    <recommendedName>
        <fullName evidence="4">Lipoprotein</fullName>
    </recommendedName>
</protein>
<dbReference type="EMBL" id="PQGG01000010">
    <property type="protein sequence ID" value="POP53866.1"/>
    <property type="molecule type" value="Genomic_DNA"/>
</dbReference>
<proteinExistence type="predicted"/>
<sequence>MRLQWIFAVMLSGLVVGCSSTGTSYQPAEERGAYGYTETELGSDRYRVTFTGNSRTDKETVNDYAMLRAAELTLQNGYNWFHLVNRDTESKSRSSTSISGVNDFGGHTAVYQRCGLVSCDTVVTQTPSRLSGGVASTTTRTNYQASLEIKMGKDPMPDDAEAYNAQELASTLRRWMGNSSK</sequence>
<evidence type="ECO:0000313" key="2">
    <source>
        <dbReference type="EMBL" id="POP53866.1"/>
    </source>
</evidence>
<dbReference type="Proteomes" id="UP000237222">
    <property type="component" value="Unassembled WGS sequence"/>
</dbReference>
<gene>
    <name evidence="2" type="ORF">C0068_04555</name>
</gene>
<evidence type="ECO:0000256" key="1">
    <source>
        <dbReference type="SAM" id="SignalP"/>
    </source>
</evidence>
<keyword evidence="1" id="KW-0732">Signal</keyword>
<dbReference type="RefSeq" id="WP_103683304.1">
    <property type="nucleotide sequence ID" value="NZ_PQGG01000010.1"/>
</dbReference>
<feature type="signal peptide" evidence="1">
    <location>
        <begin position="1"/>
        <end position="17"/>
    </location>
</feature>
<dbReference type="NCBIfam" id="NF047637">
    <property type="entry name" value="lipo_CC0125"/>
    <property type="match status" value="1"/>
</dbReference>
<accession>A0A2S4HIQ8</accession>
<organism evidence="2 3">
    <name type="scientific">Zhongshania marina</name>
    <dbReference type="NCBI Taxonomy" id="2304603"/>
    <lineage>
        <taxon>Bacteria</taxon>
        <taxon>Pseudomonadati</taxon>
        <taxon>Pseudomonadota</taxon>
        <taxon>Gammaproteobacteria</taxon>
        <taxon>Cellvibrionales</taxon>
        <taxon>Spongiibacteraceae</taxon>
        <taxon>Zhongshania</taxon>
    </lineage>
</organism>
<feature type="chain" id="PRO_5015397501" description="Lipoprotein" evidence="1">
    <location>
        <begin position="18"/>
        <end position="181"/>
    </location>
</feature>
<comment type="caution">
    <text evidence="2">The sequence shown here is derived from an EMBL/GenBank/DDBJ whole genome shotgun (WGS) entry which is preliminary data.</text>
</comment>